<dbReference type="InterPro" id="IPR012340">
    <property type="entry name" value="NA-bd_OB-fold"/>
</dbReference>
<evidence type="ECO:0000256" key="5">
    <source>
        <dbReference type="ARBA" id="ARBA00022705"/>
    </source>
</evidence>
<evidence type="ECO:0000256" key="9">
    <source>
        <dbReference type="ARBA" id="ARBA00022842"/>
    </source>
</evidence>
<evidence type="ECO:0000256" key="11">
    <source>
        <dbReference type="ARBA" id="ARBA00023204"/>
    </source>
</evidence>
<dbReference type="InterPro" id="IPR036420">
    <property type="entry name" value="BRCT_dom_sf"/>
</dbReference>
<dbReference type="NCBIfam" id="NF005932">
    <property type="entry name" value="PRK07956.1"/>
    <property type="match status" value="1"/>
</dbReference>
<reference evidence="17" key="1">
    <citation type="submission" date="2020-10" db="EMBL/GenBank/DDBJ databases">
        <authorList>
            <person name="Gilroy R."/>
        </authorList>
    </citation>
    <scope>NUCLEOTIDE SEQUENCE</scope>
    <source>
        <strain evidence="17">ChiGjej3B3-5194</strain>
    </source>
</reference>
<dbReference type="Gene3D" id="1.10.150.20">
    <property type="entry name" value="5' to 3' exonuclease, C-terminal subdomain"/>
    <property type="match status" value="2"/>
</dbReference>
<dbReference type="SUPFAM" id="SSF52113">
    <property type="entry name" value="BRCT domain"/>
    <property type="match status" value="1"/>
</dbReference>
<comment type="function">
    <text evidence="1 15">DNA ligase that catalyzes the formation of phosphodiester linkages between 5'-phosphoryl and 3'-hydroxyl groups in double-stranded DNA using NAD as a coenzyme and as the energy source for the reaction. It is essential for DNA replication and repair of damaged DNA.</text>
</comment>
<feature type="binding site" evidence="15">
    <location>
        <position position="420"/>
    </location>
    <ligand>
        <name>Zn(2+)</name>
        <dbReference type="ChEBI" id="CHEBI:29105"/>
    </ligand>
</feature>
<feature type="binding site" evidence="15">
    <location>
        <position position="402"/>
    </location>
    <ligand>
        <name>Zn(2+)</name>
        <dbReference type="ChEBI" id="CHEBI:29105"/>
    </ligand>
</feature>
<evidence type="ECO:0000256" key="8">
    <source>
        <dbReference type="ARBA" id="ARBA00022833"/>
    </source>
</evidence>
<feature type="binding site" evidence="15">
    <location>
        <position position="169"/>
    </location>
    <ligand>
        <name>NAD(+)</name>
        <dbReference type="ChEBI" id="CHEBI:57540"/>
    </ligand>
</feature>
<feature type="binding site" evidence="15">
    <location>
        <begin position="37"/>
        <end position="41"/>
    </location>
    <ligand>
        <name>NAD(+)</name>
        <dbReference type="ChEBI" id="CHEBI:57540"/>
    </ligand>
</feature>
<dbReference type="HAMAP" id="MF_01588">
    <property type="entry name" value="DNA_ligase_A"/>
    <property type="match status" value="1"/>
</dbReference>
<gene>
    <name evidence="15 17" type="primary">ligA</name>
    <name evidence="17" type="ORF">IAD02_00085</name>
</gene>
<dbReference type="InterPro" id="IPR041663">
    <property type="entry name" value="DisA/LigA_HHH"/>
</dbReference>
<keyword evidence="8 15" id="KW-0862">Zinc</keyword>
<dbReference type="Pfam" id="PF12826">
    <property type="entry name" value="HHH_2"/>
    <property type="match status" value="1"/>
</dbReference>
<keyword evidence="10 15" id="KW-0520">NAD</keyword>
<evidence type="ECO:0000256" key="4">
    <source>
        <dbReference type="ARBA" id="ARBA00022598"/>
    </source>
</evidence>
<evidence type="ECO:0000256" key="13">
    <source>
        <dbReference type="ARBA" id="ARBA00034005"/>
    </source>
</evidence>
<dbReference type="GO" id="GO:0006260">
    <property type="term" value="P:DNA replication"/>
    <property type="evidence" value="ECO:0007669"/>
    <property type="project" value="UniProtKB-KW"/>
</dbReference>
<dbReference type="Gene3D" id="1.10.287.610">
    <property type="entry name" value="Helix hairpin bin"/>
    <property type="match status" value="1"/>
</dbReference>
<evidence type="ECO:0000256" key="7">
    <source>
        <dbReference type="ARBA" id="ARBA00022763"/>
    </source>
</evidence>
<dbReference type="Gene3D" id="2.40.50.140">
    <property type="entry name" value="Nucleic acid-binding proteins"/>
    <property type="match status" value="1"/>
</dbReference>
<dbReference type="SUPFAM" id="SSF56091">
    <property type="entry name" value="DNA ligase/mRNA capping enzyme, catalytic domain"/>
    <property type="match status" value="1"/>
</dbReference>
<dbReference type="EMBL" id="DVJI01000001">
    <property type="protein sequence ID" value="HIS70379.1"/>
    <property type="molecule type" value="Genomic_DNA"/>
</dbReference>
<dbReference type="NCBIfam" id="TIGR00575">
    <property type="entry name" value="dnlj"/>
    <property type="match status" value="1"/>
</dbReference>
<dbReference type="FunFam" id="1.10.150.20:FF:000006">
    <property type="entry name" value="DNA ligase"/>
    <property type="match status" value="1"/>
</dbReference>
<protein>
    <recommendedName>
        <fullName evidence="3 15">DNA ligase</fullName>
        <ecNumber evidence="2 15">6.5.1.2</ecNumber>
    </recommendedName>
    <alternativeName>
        <fullName evidence="15">Polydeoxyribonucleotide synthase [NAD(+)]</fullName>
    </alternativeName>
</protein>
<evidence type="ECO:0000256" key="1">
    <source>
        <dbReference type="ARBA" id="ARBA00004067"/>
    </source>
</evidence>
<evidence type="ECO:0000256" key="6">
    <source>
        <dbReference type="ARBA" id="ARBA00022723"/>
    </source>
</evidence>
<dbReference type="InterPro" id="IPR013840">
    <property type="entry name" value="DNAligase_N"/>
</dbReference>
<dbReference type="InterPro" id="IPR001357">
    <property type="entry name" value="BRCT_dom"/>
</dbReference>
<evidence type="ECO:0000256" key="12">
    <source>
        <dbReference type="ARBA" id="ARBA00023211"/>
    </source>
</evidence>
<dbReference type="Gene3D" id="6.20.10.30">
    <property type="match status" value="1"/>
</dbReference>
<accession>A0A9D1FEU0</accession>
<dbReference type="EC" id="6.5.1.2" evidence="2 15"/>
<organism evidence="17 18">
    <name type="scientific">Candidatus Enterousia intestinigallinarum</name>
    <dbReference type="NCBI Taxonomy" id="2840790"/>
    <lineage>
        <taxon>Bacteria</taxon>
        <taxon>Pseudomonadati</taxon>
        <taxon>Pseudomonadota</taxon>
        <taxon>Alphaproteobacteria</taxon>
        <taxon>Candidatus Enterousia</taxon>
    </lineage>
</organism>
<dbReference type="PANTHER" id="PTHR23389">
    <property type="entry name" value="CHROMOSOME TRANSMISSION FIDELITY FACTOR 18"/>
    <property type="match status" value="1"/>
</dbReference>
<dbReference type="GO" id="GO:0046872">
    <property type="term" value="F:metal ion binding"/>
    <property type="evidence" value="ECO:0007669"/>
    <property type="project" value="UniProtKB-KW"/>
</dbReference>
<evidence type="ECO:0000256" key="2">
    <source>
        <dbReference type="ARBA" id="ARBA00012722"/>
    </source>
</evidence>
<dbReference type="InterPro" id="IPR001679">
    <property type="entry name" value="DNA_ligase"/>
</dbReference>
<dbReference type="InterPro" id="IPR004150">
    <property type="entry name" value="NAD_DNA_ligase_OB"/>
</dbReference>
<dbReference type="Proteomes" id="UP000886742">
    <property type="component" value="Unassembled WGS sequence"/>
</dbReference>
<dbReference type="GO" id="GO:0006281">
    <property type="term" value="P:DNA repair"/>
    <property type="evidence" value="ECO:0007669"/>
    <property type="project" value="UniProtKB-KW"/>
</dbReference>
<feature type="binding site" evidence="15">
    <location>
        <position position="110"/>
    </location>
    <ligand>
        <name>NAD(+)</name>
        <dbReference type="ChEBI" id="CHEBI:57540"/>
    </ligand>
</feature>
<name>A0A9D1FEU0_9PROT</name>
<dbReference type="AlphaFoldDB" id="A0A9D1FEU0"/>
<evidence type="ECO:0000313" key="18">
    <source>
        <dbReference type="Proteomes" id="UP000886742"/>
    </source>
</evidence>
<feature type="domain" description="BRCT" evidence="16">
    <location>
        <begin position="588"/>
        <end position="669"/>
    </location>
</feature>
<dbReference type="Pfam" id="PF03119">
    <property type="entry name" value="DNA_ligase_ZBD"/>
    <property type="match status" value="1"/>
</dbReference>
<sequence length="669" mass="72867">MSKTPDLLVLAEHADLMKKLAAWDIAYHQKDAPVVDDATYDATKRRALEIEAEYPTLAADGVSTRVGAAVSTKFKSYPHSVPMLSISDVFNQAEVADWFNKLADKDIFIELKVDGVSYAARYENGRLVRGLTRGSGVAGEDITENLRTIADIPHQLCGDYPDVIEVRGEVYMSRADFLALNAAAAESGDKVFANPRNAAAGSLRQLNPAITASRRLSAFAYTYGELSSRDWATQSEYFDKLESWGFHTTRKWARHAHTMDEIQSAYNDTMMIRADIPFDIDGLVLKVNNVDLQEKMGARANSPRWEVAYKFPAARGITTLRDITVQVGRTGVLTPVAELEPINIGGVLVSRATLHNADEIERLGINVGDKVIVQRAGDVIPQIVGVAEDAPDAVPFVFPDTCPVCGATVIQESGQVARRCVNTLGCPAQRIGELEHFVSRKGFDIDGLGTRQLELFISRGWIKNAADIFTLIARHGDDIKKLDGFGEKSVSNLNAAIEHARDIELHRFLFAIGIPEVGEVTAKILARAFGNLDALRTAPVWKLKQIDGIGDVMADEIVSFFADTHNAAVLDELLHQVHVAETDVTATAPDGPLAGKKIVLTGTLPNYTRDAAREILERLGAKVQGSVSAKTDIVLAGADAGSKLTRAEQLGITIWSESDLERVIKESGK</sequence>
<dbReference type="InterPro" id="IPR010994">
    <property type="entry name" value="RuvA_2-like"/>
</dbReference>
<keyword evidence="9 15" id="KW-0460">Magnesium</keyword>
<evidence type="ECO:0000256" key="3">
    <source>
        <dbReference type="ARBA" id="ARBA00013308"/>
    </source>
</evidence>
<evidence type="ECO:0000256" key="10">
    <source>
        <dbReference type="ARBA" id="ARBA00023027"/>
    </source>
</evidence>
<dbReference type="Pfam" id="PF00533">
    <property type="entry name" value="BRCT"/>
    <property type="match status" value="1"/>
</dbReference>
<dbReference type="FunFam" id="2.40.50.140:FF:000012">
    <property type="entry name" value="DNA ligase"/>
    <property type="match status" value="1"/>
</dbReference>
<comment type="cofactor">
    <cofactor evidence="15">
        <name>Mg(2+)</name>
        <dbReference type="ChEBI" id="CHEBI:18420"/>
    </cofactor>
    <cofactor evidence="15">
        <name>Mn(2+)</name>
        <dbReference type="ChEBI" id="CHEBI:29035"/>
    </cofactor>
</comment>
<evidence type="ECO:0000313" key="17">
    <source>
        <dbReference type="EMBL" id="HIS70379.1"/>
    </source>
</evidence>
<feature type="binding site" evidence="15">
    <location>
        <position position="286"/>
    </location>
    <ligand>
        <name>NAD(+)</name>
        <dbReference type="ChEBI" id="CHEBI:57540"/>
    </ligand>
</feature>
<dbReference type="SUPFAM" id="SSF50249">
    <property type="entry name" value="Nucleic acid-binding proteins"/>
    <property type="match status" value="1"/>
</dbReference>
<comment type="caution">
    <text evidence="17">The sequence shown here is derived from an EMBL/GenBank/DDBJ whole genome shotgun (WGS) entry which is preliminary data.</text>
</comment>
<evidence type="ECO:0000259" key="16">
    <source>
        <dbReference type="PROSITE" id="PS50172"/>
    </source>
</evidence>
<feature type="binding site" evidence="15">
    <location>
        <position position="426"/>
    </location>
    <ligand>
        <name>Zn(2+)</name>
        <dbReference type="ChEBI" id="CHEBI:29105"/>
    </ligand>
</feature>
<dbReference type="Gene3D" id="3.40.50.10190">
    <property type="entry name" value="BRCT domain"/>
    <property type="match status" value="1"/>
</dbReference>
<comment type="catalytic activity">
    <reaction evidence="13 15">
        <text>NAD(+) + (deoxyribonucleotide)n-3'-hydroxyl + 5'-phospho-(deoxyribonucleotide)m = (deoxyribonucleotide)n+m + AMP + beta-nicotinamide D-nucleotide.</text>
        <dbReference type="EC" id="6.5.1.2"/>
    </reaction>
</comment>
<dbReference type="InterPro" id="IPR004149">
    <property type="entry name" value="Znf_DNAligase_C4"/>
</dbReference>
<keyword evidence="6 15" id="KW-0479">Metal-binding</keyword>
<keyword evidence="4 15" id="KW-0436">Ligase</keyword>
<dbReference type="SMART" id="SM00292">
    <property type="entry name" value="BRCT"/>
    <property type="match status" value="1"/>
</dbReference>
<dbReference type="Gene3D" id="3.30.470.30">
    <property type="entry name" value="DNA ligase/mRNA capping enzyme"/>
    <property type="match status" value="1"/>
</dbReference>
<dbReference type="PROSITE" id="PS01056">
    <property type="entry name" value="DNA_LIGASE_N2"/>
    <property type="match status" value="1"/>
</dbReference>
<feature type="active site" description="N6-AMP-lysine intermediate" evidence="15">
    <location>
        <position position="112"/>
    </location>
</feature>
<comment type="similarity">
    <text evidence="14 15">Belongs to the NAD-dependent DNA ligase family. LigA subfamily.</text>
</comment>
<keyword evidence="7 15" id="KW-0227">DNA damage</keyword>
<reference evidence="17" key="2">
    <citation type="journal article" date="2021" name="PeerJ">
        <title>Extensive microbial diversity within the chicken gut microbiome revealed by metagenomics and culture.</title>
        <authorList>
            <person name="Gilroy R."/>
            <person name="Ravi A."/>
            <person name="Getino M."/>
            <person name="Pursley I."/>
            <person name="Horton D.L."/>
            <person name="Alikhan N.F."/>
            <person name="Baker D."/>
            <person name="Gharbi K."/>
            <person name="Hall N."/>
            <person name="Watson M."/>
            <person name="Adriaenssens E.M."/>
            <person name="Foster-Nyarko E."/>
            <person name="Jarju S."/>
            <person name="Secka A."/>
            <person name="Antonio M."/>
            <person name="Oren A."/>
            <person name="Chaudhuri R.R."/>
            <person name="La Ragione R."/>
            <person name="Hildebrand F."/>
            <person name="Pallen M.J."/>
        </authorList>
    </citation>
    <scope>NUCLEOTIDE SEQUENCE</scope>
    <source>
        <strain evidence="17">ChiGjej3B3-5194</strain>
    </source>
</reference>
<dbReference type="InterPro" id="IPR013839">
    <property type="entry name" value="DNAligase_adenylation"/>
</dbReference>
<dbReference type="FunFam" id="1.10.150.20:FF:000007">
    <property type="entry name" value="DNA ligase"/>
    <property type="match status" value="1"/>
</dbReference>
<dbReference type="CDD" id="cd00114">
    <property type="entry name" value="LIGANc"/>
    <property type="match status" value="1"/>
</dbReference>
<dbReference type="Pfam" id="PF01653">
    <property type="entry name" value="DNA_ligase_aden"/>
    <property type="match status" value="1"/>
</dbReference>
<proteinExistence type="inferred from homology"/>
<feature type="binding site" evidence="15">
    <location>
        <position position="133"/>
    </location>
    <ligand>
        <name>NAD(+)</name>
        <dbReference type="ChEBI" id="CHEBI:57540"/>
    </ligand>
</feature>
<evidence type="ECO:0000256" key="15">
    <source>
        <dbReference type="HAMAP-Rule" id="MF_01588"/>
    </source>
</evidence>
<dbReference type="PROSITE" id="PS50172">
    <property type="entry name" value="BRCT"/>
    <property type="match status" value="1"/>
</dbReference>
<dbReference type="PIRSF" id="PIRSF001604">
    <property type="entry name" value="LigA"/>
    <property type="match status" value="1"/>
</dbReference>
<feature type="binding site" evidence="15">
    <location>
        <position position="310"/>
    </location>
    <ligand>
        <name>NAD(+)</name>
        <dbReference type="ChEBI" id="CHEBI:57540"/>
    </ligand>
</feature>
<keyword evidence="11 15" id="KW-0234">DNA repair</keyword>
<dbReference type="SUPFAM" id="SSF47781">
    <property type="entry name" value="RuvA domain 2-like"/>
    <property type="match status" value="1"/>
</dbReference>
<feature type="binding site" evidence="15">
    <location>
        <begin position="85"/>
        <end position="86"/>
    </location>
    <ligand>
        <name>NAD(+)</name>
        <dbReference type="ChEBI" id="CHEBI:57540"/>
    </ligand>
</feature>
<feature type="binding site" evidence="15">
    <location>
        <position position="405"/>
    </location>
    <ligand>
        <name>Zn(2+)</name>
        <dbReference type="ChEBI" id="CHEBI:29105"/>
    </ligand>
</feature>
<dbReference type="Pfam" id="PF03120">
    <property type="entry name" value="OB_DNA_ligase"/>
    <property type="match status" value="1"/>
</dbReference>
<dbReference type="PANTHER" id="PTHR23389:SF9">
    <property type="entry name" value="DNA LIGASE"/>
    <property type="match status" value="1"/>
</dbReference>
<dbReference type="InterPro" id="IPR033136">
    <property type="entry name" value="DNA_ligase_CS"/>
</dbReference>
<dbReference type="GO" id="GO:0003911">
    <property type="term" value="F:DNA ligase (NAD+) activity"/>
    <property type="evidence" value="ECO:0007669"/>
    <property type="project" value="UniProtKB-UniRule"/>
</dbReference>
<keyword evidence="5 15" id="KW-0235">DNA replication</keyword>
<keyword evidence="12 15" id="KW-0464">Manganese</keyword>
<dbReference type="SMART" id="SM00532">
    <property type="entry name" value="LIGANc"/>
    <property type="match status" value="1"/>
</dbReference>
<dbReference type="CDD" id="cd17748">
    <property type="entry name" value="BRCT_DNA_ligase_like"/>
    <property type="match status" value="1"/>
</dbReference>
<evidence type="ECO:0000256" key="14">
    <source>
        <dbReference type="ARBA" id="ARBA00060881"/>
    </source>
</evidence>